<dbReference type="AlphaFoldDB" id="A0A2N9HU26"/>
<dbReference type="InterPro" id="IPR013103">
    <property type="entry name" value="RVT_2"/>
</dbReference>
<dbReference type="PANTHER" id="PTHR11439">
    <property type="entry name" value="GAG-POL-RELATED RETROTRANSPOSON"/>
    <property type="match status" value="1"/>
</dbReference>
<reference evidence="3" key="1">
    <citation type="submission" date="2018-02" db="EMBL/GenBank/DDBJ databases">
        <authorList>
            <person name="Cohen D.B."/>
            <person name="Kent A.D."/>
        </authorList>
    </citation>
    <scope>NUCLEOTIDE SEQUENCE</scope>
</reference>
<dbReference type="PANTHER" id="PTHR11439:SF461">
    <property type="entry name" value="OS10G0432200 PROTEIN"/>
    <property type="match status" value="1"/>
</dbReference>
<organism evidence="3">
    <name type="scientific">Fagus sylvatica</name>
    <name type="common">Beechnut</name>
    <dbReference type="NCBI Taxonomy" id="28930"/>
    <lineage>
        <taxon>Eukaryota</taxon>
        <taxon>Viridiplantae</taxon>
        <taxon>Streptophyta</taxon>
        <taxon>Embryophyta</taxon>
        <taxon>Tracheophyta</taxon>
        <taxon>Spermatophyta</taxon>
        <taxon>Magnoliopsida</taxon>
        <taxon>eudicotyledons</taxon>
        <taxon>Gunneridae</taxon>
        <taxon>Pentapetalae</taxon>
        <taxon>rosids</taxon>
        <taxon>fabids</taxon>
        <taxon>Fagales</taxon>
        <taxon>Fagaceae</taxon>
        <taxon>Fagus</taxon>
    </lineage>
</organism>
<sequence>MTPIFTDPSIDLYPDTVRDSALPSSSSEVPSLVLSPAAGLPDSDPTSSTPLESPTDIRHSTLVRAPPSHFSDYYCYFAIATLHEPHTYREASTNPLWQQAMADELDALHKTHTWDMTTLPSGKSAVGCKWVYKIKTRTDGSVERYKARLVARVFTQEYGIDYEETFAPVALLTSVRSLLAVAAVRHWPLFQMDVKNAFLNSDLLEEQAPRAWFAKISNVVAQQGFTPSSYDSTLFIRHTFTGITFILLYVDDMIITGDDTTGICDLQKFLSQHFEMKDLDTLSYFLGLEAGLTDSKTVSTPLELNVKLNTIDSEPLFDATLYQQLVGSLIYLTVTRPYLAYAVHLVSQFMSAPRSTHYAAVLRILQYIKGTLFHGLHFSAHSSLELCAYADVDWVGDPTDRRSTTGYCFLLGSSLISWRIKKQSVVARSSTEAEYCTLADATSEFLWLRWLLADMGAPQTTSTPIHCDNRSAIHIAHNDVFHERTKHIEIDYHFIRHHLQQSALHLLSISSKDQLADVFTKSNPPGRLRDLVSKLKMASSSPPCV</sequence>
<feature type="region of interest" description="Disordered" evidence="1">
    <location>
        <begin position="16"/>
        <end position="59"/>
    </location>
</feature>
<name>A0A2N9HU26_FAGSY</name>
<proteinExistence type="predicted"/>
<evidence type="ECO:0000313" key="3">
    <source>
        <dbReference type="EMBL" id="SPD17527.1"/>
    </source>
</evidence>
<dbReference type="Pfam" id="PF07727">
    <property type="entry name" value="RVT_2"/>
    <property type="match status" value="1"/>
</dbReference>
<protein>
    <recommendedName>
        <fullName evidence="2">Reverse transcriptase Ty1/copia-type domain-containing protein</fullName>
    </recommendedName>
</protein>
<gene>
    <name evidence="3" type="ORF">FSB_LOCUS45409</name>
</gene>
<dbReference type="SUPFAM" id="SSF56672">
    <property type="entry name" value="DNA/RNA polymerases"/>
    <property type="match status" value="1"/>
</dbReference>
<feature type="compositionally biased region" description="Low complexity" evidence="1">
    <location>
        <begin position="20"/>
        <end position="37"/>
    </location>
</feature>
<dbReference type="EMBL" id="OIVN01004449">
    <property type="protein sequence ID" value="SPD17527.1"/>
    <property type="molecule type" value="Genomic_DNA"/>
</dbReference>
<evidence type="ECO:0000259" key="2">
    <source>
        <dbReference type="Pfam" id="PF07727"/>
    </source>
</evidence>
<evidence type="ECO:0000256" key="1">
    <source>
        <dbReference type="SAM" id="MobiDB-lite"/>
    </source>
</evidence>
<accession>A0A2N9HU26</accession>
<dbReference type="InterPro" id="IPR043502">
    <property type="entry name" value="DNA/RNA_pol_sf"/>
</dbReference>
<dbReference type="CDD" id="cd09272">
    <property type="entry name" value="RNase_HI_RT_Ty1"/>
    <property type="match status" value="1"/>
</dbReference>
<feature type="domain" description="Reverse transcriptase Ty1/copia-type" evidence="2">
    <location>
        <begin position="112"/>
        <end position="206"/>
    </location>
</feature>